<dbReference type="OrthoDB" id="9938441at2759"/>
<feature type="compositionally biased region" description="Basic and acidic residues" evidence="1">
    <location>
        <begin position="115"/>
        <end position="124"/>
    </location>
</feature>
<evidence type="ECO:0000313" key="2">
    <source>
        <dbReference type="Proteomes" id="UP000504630"/>
    </source>
</evidence>
<feature type="non-terminal residue" evidence="3">
    <location>
        <position position="190"/>
    </location>
</feature>
<sequence length="190" mass="19954">MSQKSQSDGGQKHFAVGRGLLAAAETLNFSMSEQRSSRQMGGVSSGVGVGGGGMEGQDGSSQMTRRGGGSHIGNTMKLFASLGLSPSDLDALAEIPEEDISVETLPRILMQLKSRKGDAGERRGASSMSSDAGYRGGRDNWDDGQMGRMGGSSLGPGSARTQSSADFGYSSLQDVAPRRAKEEREEEEDR</sequence>
<name>A0A6J2PC43_COTGO</name>
<organism evidence="2 3">
    <name type="scientific">Cottoperca gobio</name>
    <name type="common">Frogmouth</name>
    <name type="synonym">Aphritis gobio</name>
    <dbReference type="NCBI Taxonomy" id="56716"/>
    <lineage>
        <taxon>Eukaryota</taxon>
        <taxon>Metazoa</taxon>
        <taxon>Chordata</taxon>
        <taxon>Craniata</taxon>
        <taxon>Vertebrata</taxon>
        <taxon>Euteleostomi</taxon>
        <taxon>Actinopterygii</taxon>
        <taxon>Neopterygii</taxon>
        <taxon>Teleostei</taxon>
        <taxon>Neoteleostei</taxon>
        <taxon>Acanthomorphata</taxon>
        <taxon>Eupercaria</taxon>
        <taxon>Perciformes</taxon>
        <taxon>Notothenioidei</taxon>
        <taxon>Bovichtidae</taxon>
        <taxon>Cottoperca</taxon>
    </lineage>
</organism>
<keyword evidence="2" id="KW-1185">Reference proteome</keyword>
<protein>
    <submittedName>
        <fullName evidence="3">Matrin-3-like</fullName>
    </submittedName>
</protein>
<proteinExistence type="predicted"/>
<feature type="compositionally biased region" description="Polar residues" evidence="1">
    <location>
        <begin position="159"/>
        <end position="173"/>
    </location>
</feature>
<accession>A0A6J2PC43</accession>
<dbReference type="GeneID" id="115005435"/>
<dbReference type="InParanoid" id="A0A6J2PC43"/>
<evidence type="ECO:0000313" key="3">
    <source>
        <dbReference type="RefSeq" id="XP_029283105.1"/>
    </source>
</evidence>
<dbReference type="KEGG" id="cgob:115005435"/>
<dbReference type="AlphaFoldDB" id="A0A6J2PC43"/>
<evidence type="ECO:0000256" key="1">
    <source>
        <dbReference type="SAM" id="MobiDB-lite"/>
    </source>
</evidence>
<gene>
    <name evidence="3" type="primary">LOC115005435</name>
</gene>
<dbReference type="RefSeq" id="XP_029283105.1">
    <property type="nucleotide sequence ID" value="XM_029427245.1"/>
</dbReference>
<dbReference type="Proteomes" id="UP000504630">
    <property type="component" value="Unplaced"/>
</dbReference>
<feature type="compositionally biased region" description="Gly residues" evidence="1">
    <location>
        <begin position="43"/>
        <end position="56"/>
    </location>
</feature>
<feature type="region of interest" description="Disordered" evidence="1">
    <location>
        <begin position="113"/>
        <end position="190"/>
    </location>
</feature>
<reference evidence="3" key="1">
    <citation type="submission" date="2025-08" db="UniProtKB">
        <authorList>
            <consortium name="RefSeq"/>
        </authorList>
    </citation>
    <scope>IDENTIFICATION</scope>
</reference>
<feature type="region of interest" description="Disordered" evidence="1">
    <location>
        <begin position="32"/>
        <end position="72"/>
    </location>
</feature>